<sequence length="83" mass="9412">MSQHERFCQACGMPISDRDANSASEQYCTWCSDADGNLKPWDEAVAGLAEFLDSWQKVGKEESRKRAKRYLTAMPAWAHKADE</sequence>
<name>A0A542BJ35_SERFO</name>
<reference evidence="2" key="1">
    <citation type="submission" date="2019-06" db="EMBL/GenBank/DDBJ databases">
        <authorList>
            <person name="Deangelis K."/>
            <person name="Huntemann M."/>
            <person name="Clum A."/>
            <person name="Pillay M."/>
            <person name="Palaniappan K."/>
            <person name="Varghese N."/>
            <person name="Mikhailova N."/>
            <person name="Stamatis D."/>
            <person name="Reddy T."/>
            <person name="Daum C."/>
            <person name="Shapiro N."/>
            <person name="Ivanova N."/>
            <person name="Kyrpides N."/>
            <person name="Woyke T."/>
        </authorList>
    </citation>
    <scope>NUCLEOTIDE SEQUENCE [LARGE SCALE GENOMIC DNA]</scope>
    <source>
        <strain evidence="2">128R</strain>
    </source>
</reference>
<feature type="domain" description="Putative zinc ribbon" evidence="1">
    <location>
        <begin position="7"/>
        <end position="77"/>
    </location>
</feature>
<reference evidence="2" key="2">
    <citation type="submission" date="2019-08" db="EMBL/GenBank/DDBJ databases">
        <title>Investigation of anaerobic lignin degradation for improved lignocellulosic biofuels.</title>
        <authorList>
            <person name="Deangelis K.PhD."/>
        </authorList>
    </citation>
    <scope>NUCLEOTIDE SEQUENCE [LARGE SCALE GENOMIC DNA]</scope>
    <source>
        <strain evidence="2">128R</strain>
    </source>
</reference>
<protein>
    <submittedName>
        <fullName evidence="2">Putative zinc ribbon protein</fullName>
    </submittedName>
</protein>
<evidence type="ECO:0000259" key="1">
    <source>
        <dbReference type="Pfam" id="PF12674"/>
    </source>
</evidence>
<gene>
    <name evidence="2" type="ORF">FHU10_1372</name>
</gene>
<dbReference type="InterPro" id="IPR025868">
    <property type="entry name" value="Zn_ribbon_dom_put"/>
</dbReference>
<dbReference type="AlphaFoldDB" id="A0A542BJ35"/>
<dbReference type="Pfam" id="PF12674">
    <property type="entry name" value="Zn_ribbon_2"/>
    <property type="match status" value="1"/>
</dbReference>
<comment type="caution">
    <text evidence="2">The sequence shown here is derived from an EMBL/GenBank/DDBJ whole genome shotgun (WGS) entry which is preliminary data.</text>
</comment>
<evidence type="ECO:0000313" key="2">
    <source>
        <dbReference type="EMBL" id="TVZ68911.1"/>
    </source>
</evidence>
<accession>A0A542BJ35</accession>
<proteinExistence type="predicted"/>
<organism evidence="2">
    <name type="scientific">Serratia fonticola</name>
    <dbReference type="NCBI Taxonomy" id="47917"/>
    <lineage>
        <taxon>Bacteria</taxon>
        <taxon>Pseudomonadati</taxon>
        <taxon>Pseudomonadota</taxon>
        <taxon>Gammaproteobacteria</taxon>
        <taxon>Enterobacterales</taxon>
        <taxon>Yersiniaceae</taxon>
        <taxon>Serratia</taxon>
    </lineage>
</organism>
<dbReference type="EMBL" id="VISQ01000001">
    <property type="protein sequence ID" value="TVZ68911.1"/>
    <property type="molecule type" value="Genomic_DNA"/>
</dbReference>
<dbReference type="OrthoDB" id="9801008at2"/>